<dbReference type="PANTHER" id="PTHR22907">
    <property type="entry name" value="GH04558P"/>
    <property type="match status" value="1"/>
</dbReference>
<feature type="domain" description="ZP" evidence="4">
    <location>
        <begin position="1"/>
        <end position="51"/>
    </location>
</feature>
<feature type="region of interest" description="Disordered" evidence="2">
    <location>
        <begin position="74"/>
        <end position="105"/>
    </location>
</feature>
<proteinExistence type="predicted"/>
<reference evidence="5 6" key="1">
    <citation type="submission" date="2018-11" db="EMBL/GenBank/DDBJ databases">
        <authorList>
            <consortium name="Pathogen Informatics"/>
        </authorList>
    </citation>
    <scope>NUCLEOTIDE SEQUENCE [LARGE SCALE GENOMIC DNA]</scope>
</reference>
<keyword evidence="6" id="KW-1185">Reference proteome</keyword>
<evidence type="ECO:0000313" key="6">
    <source>
        <dbReference type="Proteomes" id="UP000050761"/>
    </source>
</evidence>
<organism evidence="6 7">
    <name type="scientific">Heligmosomoides polygyrus</name>
    <name type="common">Parasitic roundworm</name>
    <dbReference type="NCBI Taxonomy" id="6339"/>
    <lineage>
        <taxon>Eukaryota</taxon>
        <taxon>Metazoa</taxon>
        <taxon>Ecdysozoa</taxon>
        <taxon>Nematoda</taxon>
        <taxon>Chromadorea</taxon>
        <taxon>Rhabditida</taxon>
        <taxon>Rhabditina</taxon>
        <taxon>Rhabditomorpha</taxon>
        <taxon>Strongyloidea</taxon>
        <taxon>Heligmosomidae</taxon>
        <taxon>Heligmosomoides</taxon>
    </lineage>
</organism>
<dbReference type="EMBL" id="UZAH01002530">
    <property type="protein sequence ID" value="VDO22340.1"/>
    <property type="molecule type" value="Genomic_DNA"/>
</dbReference>
<evidence type="ECO:0000313" key="7">
    <source>
        <dbReference type="WBParaSite" id="HPBE_0000195601-mRNA-1"/>
    </source>
</evidence>
<dbReference type="WBParaSite" id="HPBE_0000195601-mRNA-1">
    <property type="protein sequence ID" value="HPBE_0000195601-mRNA-1"/>
    <property type="gene ID" value="HPBE_0000195601"/>
</dbReference>
<evidence type="ECO:0000256" key="2">
    <source>
        <dbReference type="SAM" id="MobiDB-lite"/>
    </source>
</evidence>
<dbReference type="Proteomes" id="UP000050761">
    <property type="component" value="Unassembled WGS sequence"/>
</dbReference>
<sequence length="300" mass="32235">MPELTYSSDLTRSFTAASAFNFPDQQSVYFNCQVRICYKLDDGCMNITPPRCGALGAQDDGLANDLDNDQLITTSTQTASTTTTAPTTTVFSTTATPAPSTTTTTAEPIATTARSTTVYTTVTELTSSTTSAPTTTAAILHATEFPTPGAIHEFVKSMDQPRASAAPTTDETEGSGFEILKVFRPTPVSLIRADHIPEHDGEVIESDIVQLKREMRRREAEAIDVDISSPELTIIDKDIAAELPEALRSQEAPPPAPSSAVCVPLLGFWLLAGLIVLCCSIIAVSLCYAQKQRDKFHIMP</sequence>
<reference evidence="7" key="2">
    <citation type="submission" date="2019-09" db="UniProtKB">
        <authorList>
            <consortium name="WormBaseParasite"/>
        </authorList>
    </citation>
    <scope>IDENTIFICATION</scope>
</reference>
<dbReference type="InterPro" id="IPR051962">
    <property type="entry name" value="Cuticlin"/>
</dbReference>
<dbReference type="InterPro" id="IPR001507">
    <property type="entry name" value="ZP_dom"/>
</dbReference>
<keyword evidence="1" id="KW-0732">Signal</keyword>
<dbReference type="OrthoDB" id="6139674at2759"/>
<protein>
    <submittedName>
        <fullName evidence="7">ZP domain-containing protein</fullName>
    </submittedName>
</protein>
<accession>A0A3P7TJL7</accession>
<name>A0A183F714_HELPZ</name>
<evidence type="ECO:0000313" key="5">
    <source>
        <dbReference type="EMBL" id="VDO22340.1"/>
    </source>
</evidence>
<dbReference type="PROSITE" id="PS51034">
    <property type="entry name" value="ZP_2"/>
    <property type="match status" value="1"/>
</dbReference>
<evidence type="ECO:0000256" key="3">
    <source>
        <dbReference type="SAM" id="Phobius"/>
    </source>
</evidence>
<evidence type="ECO:0000259" key="4">
    <source>
        <dbReference type="PROSITE" id="PS51034"/>
    </source>
</evidence>
<feature type="transmembrane region" description="Helical" evidence="3">
    <location>
        <begin position="266"/>
        <end position="289"/>
    </location>
</feature>
<keyword evidence="3" id="KW-0472">Membrane</keyword>
<evidence type="ECO:0000256" key="1">
    <source>
        <dbReference type="ARBA" id="ARBA00022729"/>
    </source>
</evidence>
<dbReference type="AlphaFoldDB" id="A0A183F714"/>
<accession>A0A183F714</accession>
<gene>
    <name evidence="5" type="ORF">HPBE_LOCUS1957</name>
</gene>
<keyword evidence="3" id="KW-1133">Transmembrane helix</keyword>
<keyword evidence="3" id="KW-0812">Transmembrane</keyword>
<dbReference type="PANTHER" id="PTHR22907:SF54">
    <property type="entry name" value="GH04558P"/>
    <property type="match status" value="1"/>
</dbReference>